<proteinExistence type="predicted"/>
<evidence type="ECO:0000313" key="2">
    <source>
        <dbReference type="Proteomes" id="UP000011135"/>
    </source>
</evidence>
<dbReference type="AlphaFoldDB" id="L8JTZ2"/>
<comment type="caution">
    <text evidence="1">The sequence shown here is derived from an EMBL/GenBank/DDBJ whole genome shotgun (WGS) entry which is preliminary data.</text>
</comment>
<accession>L8JTZ2</accession>
<dbReference type="STRING" id="1237149.C900_02308"/>
<reference evidence="1 2" key="1">
    <citation type="submission" date="2012-12" db="EMBL/GenBank/DDBJ databases">
        <title>Genome assembly of Fulvivirga imtechensis AK7.</title>
        <authorList>
            <person name="Nupur N."/>
            <person name="Khatri I."/>
            <person name="Kumar R."/>
            <person name="Subramanian S."/>
            <person name="Pinnaka A."/>
        </authorList>
    </citation>
    <scope>NUCLEOTIDE SEQUENCE [LARGE SCALE GENOMIC DNA]</scope>
    <source>
        <strain evidence="1 2">AK7</strain>
    </source>
</reference>
<gene>
    <name evidence="1" type="ORF">C900_02308</name>
</gene>
<evidence type="ECO:0000313" key="1">
    <source>
        <dbReference type="EMBL" id="ELR71723.1"/>
    </source>
</evidence>
<dbReference type="Proteomes" id="UP000011135">
    <property type="component" value="Unassembled WGS sequence"/>
</dbReference>
<sequence>MLSSPQSYKKAESMVLNYAITNEVSIGAAIGHLESEMA</sequence>
<dbReference type="EMBL" id="AMZN01000033">
    <property type="protein sequence ID" value="ELR71723.1"/>
    <property type="molecule type" value="Genomic_DNA"/>
</dbReference>
<name>L8JTZ2_9BACT</name>
<keyword evidence="2" id="KW-1185">Reference proteome</keyword>
<organism evidence="1 2">
    <name type="scientific">Fulvivirga imtechensis AK7</name>
    <dbReference type="NCBI Taxonomy" id="1237149"/>
    <lineage>
        <taxon>Bacteria</taxon>
        <taxon>Pseudomonadati</taxon>
        <taxon>Bacteroidota</taxon>
        <taxon>Cytophagia</taxon>
        <taxon>Cytophagales</taxon>
        <taxon>Fulvivirgaceae</taxon>
        <taxon>Fulvivirga</taxon>
    </lineage>
</organism>
<protein>
    <submittedName>
        <fullName evidence="1">Uncharacterized protein</fullName>
    </submittedName>
</protein>